<organism evidence="2 3">
    <name type="scientific">Nannocystis punicea</name>
    <dbReference type="NCBI Taxonomy" id="2995304"/>
    <lineage>
        <taxon>Bacteria</taxon>
        <taxon>Pseudomonadati</taxon>
        <taxon>Myxococcota</taxon>
        <taxon>Polyangia</taxon>
        <taxon>Nannocystales</taxon>
        <taxon>Nannocystaceae</taxon>
        <taxon>Nannocystis</taxon>
    </lineage>
</organism>
<proteinExistence type="predicted"/>
<evidence type="ECO:0000313" key="2">
    <source>
        <dbReference type="EMBL" id="WAS92684.1"/>
    </source>
</evidence>
<reference evidence="2" key="1">
    <citation type="submission" date="2022-11" db="EMBL/GenBank/DDBJ databases">
        <title>Minimal conservation of predation-associated metabolite biosynthetic gene clusters underscores biosynthetic potential of Myxococcota including descriptions for ten novel species: Archangium lansinium sp. nov., Myxococcus landrumus sp. nov., Nannocystis bai.</title>
        <authorList>
            <person name="Ahearne A."/>
            <person name="Stevens C."/>
            <person name="Dowd S."/>
        </authorList>
    </citation>
    <scope>NUCLEOTIDE SEQUENCE</scope>
    <source>
        <strain evidence="2">Fl3</strain>
    </source>
</reference>
<protein>
    <recommendedName>
        <fullName evidence="4">Tetratricopeptide repeat protein</fullName>
    </recommendedName>
</protein>
<keyword evidence="3" id="KW-1185">Reference proteome</keyword>
<feature type="repeat" description="TPR" evidence="1">
    <location>
        <begin position="190"/>
        <end position="223"/>
    </location>
</feature>
<dbReference type="EMBL" id="CP114040">
    <property type="protein sequence ID" value="WAS92684.1"/>
    <property type="molecule type" value="Genomic_DNA"/>
</dbReference>
<dbReference type="Proteomes" id="UP001164459">
    <property type="component" value="Chromosome"/>
</dbReference>
<dbReference type="PROSITE" id="PS50005">
    <property type="entry name" value="TPR"/>
    <property type="match status" value="1"/>
</dbReference>
<evidence type="ECO:0000256" key="1">
    <source>
        <dbReference type="PROSITE-ProRule" id="PRU00339"/>
    </source>
</evidence>
<evidence type="ECO:0008006" key="4">
    <source>
        <dbReference type="Google" id="ProtNLM"/>
    </source>
</evidence>
<keyword evidence="1" id="KW-0802">TPR repeat</keyword>
<sequence length="462" mass="49082">MPAPSARPRAGFAALSLGLVLATGCATYSDRTRDARGAAQRGDLPAAEKQVNKLLGTRSSKDMPTKWKKDTALALLERGMILHASGAWKLSARDLSVAEKQLELLDIARDGAGQLGKYVFSDSATKYKAPPSEKLVLNAYNLLNYLLQGDLSGARVEAKRFTVMHEYLTSYDRQGRPQGEGGDVAHPHGAFGSWLAGFVFERLGEHESALRYYDEALQARPFASLVGPVQRLSALAGYRTPRIDAVLGGMSYESAPAPAEIVVVVSVGRVPLKEARRMPIGAAIGLAHAYITGDSRVLERSALKMVVYPELVPSNSAFETAELRVDGQPVGLEIASDIQTEVIDEYEQMKPKIIGAAISRLIVRAAVAEAARAAGNTSEKGGAIIGLFAALAAEGALLAADRPDTRSWTLLPGLVLVARVPVQPGPHAVTVVASGRGGSETRDYSLDIAAGGHVVLDVTTLR</sequence>
<evidence type="ECO:0000313" key="3">
    <source>
        <dbReference type="Proteomes" id="UP001164459"/>
    </source>
</evidence>
<dbReference type="InterPro" id="IPR019734">
    <property type="entry name" value="TPR_rpt"/>
</dbReference>
<accession>A0ABY7H0A8</accession>
<dbReference type="RefSeq" id="WP_269035041.1">
    <property type="nucleotide sequence ID" value="NZ_CP114040.1"/>
</dbReference>
<dbReference type="PROSITE" id="PS51257">
    <property type="entry name" value="PROKAR_LIPOPROTEIN"/>
    <property type="match status" value="1"/>
</dbReference>
<gene>
    <name evidence="2" type="ORF">O0S08_41420</name>
</gene>
<name>A0ABY7H0A8_9BACT</name>